<evidence type="ECO:0000313" key="10">
    <source>
        <dbReference type="EMBL" id="KAG8380750.1"/>
    </source>
</evidence>
<comment type="subcellular location">
    <subcellularLocation>
        <location evidence="1 8">Cell membrane</location>
        <topology evidence="1 8">Multi-pass membrane protein</topology>
    </subcellularLocation>
</comment>
<dbReference type="InterPro" id="IPR045009">
    <property type="entry name" value="CASPL-5"/>
</dbReference>
<dbReference type="PANTHER" id="PTHR32021">
    <property type="entry name" value="CASP-LIKE PROTEIN 5B3"/>
    <property type="match status" value="1"/>
</dbReference>
<proteinExistence type="inferred from homology"/>
<dbReference type="InterPro" id="IPR006702">
    <property type="entry name" value="CASP_dom"/>
</dbReference>
<keyword evidence="6 8" id="KW-1133">Transmembrane helix</keyword>
<accession>A0AAV6XHB5</accession>
<name>A0AAV6XHB5_9LAMI</name>
<dbReference type="Pfam" id="PF04535">
    <property type="entry name" value="CASP_dom"/>
    <property type="match status" value="1"/>
</dbReference>
<keyword evidence="5 8" id="KW-0812">Transmembrane</keyword>
<evidence type="ECO:0000313" key="11">
    <source>
        <dbReference type="Proteomes" id="UP000826271"/>
    </source>
</evidence>
<dbReference type="GO" id="GO:0005886">
    <property type="term" value="C:plasma membrane"/>
    <property type="evidence" value="ECO:0007669"/>
    <property type="project" value="UniProtKB-SubCell"/>
</dbReference>
<comment type="similarity">
    <text evidence="2 8">Belongs to the Casparian strip membrane proteins (CASP) family.</text>
</comment>
<evidence type="ECO:0000256" key="8">
    <source>
        <dbReference type="RuleBase" id="RU361233"/>
    </source>
</evidence>
<feature type="transmembrane region" description="Helical" evidence="8">
    <location>
        <begin position="30"/>
        <end position="50"/>
    </location>
</feature>
<keyword evidence="4 8" id="KW-1003">Cell membrane</keyword>
<evidence type="ECO:0000256" key="6">
    <source>
        <dbReference type="ARBA" id="ARBA00022989"/>
    </source>
</evidence>
<keyword evidence="7 8" id="KW-0472">Membrane</keyword>
<feature type="transmembrane region" description="Helical" evidence="8">
    <location>
        <begin position="56"/>
        <end position="79"/>
    </location>
</feature>
<organism evidence="10 11">
    <name type="scientific">Buddleja alternifolia</name>
    <dbReference type="NCBI Taxonomy" id="168488"/>
    <lineage>
        <taxon>Eukaryota</taxon>
        <taxon>Viridiplantae</taxon>
        <taxon>Streptophyta</taxon>
        <taxon>Embryophyta</taxon>
        <taxon>Tracheophyta</taxon>
        <taxon>Spermatophyta</taxon>
        <taxon>Magnoliopsida</taxon>
        <taxon>eudicotyledons</taxon>
        <taxon>Gunneridae</taxon>
        <taxon>Pentapetalae</taxon>
        <taxon>asterids</taxon>
        <taxon>lamiids</taxon>
        <taxon>Lamiales</taxon>
        <taxon>Scrophulariaceae</taxon>
        <taxon>Buddlejeae</taxon>
        <taxon>Buddleja</taxon>
    </lineage>
</organism>
<comment type="caution">
    <text evidence="10">The sequence shown here is derived from an EMBL/GenBank/DDBJ whole genome shotgun (WGS) entry which is preliminary data.</text>
</comment>
<dbReference type="Proteomes" id="UP000826271">
    <property type="component" value="Unassembled WGS sequence"/>
</dbReference>
<evidence type="ECO:0000256" key="5">
    <source>
        <dbReference type="ARBA" id="ARBA00022692"/>
    </source>
</evidence>
<protein>
    <recommendedName>
        <fullName evidence="8">CASP-like protein</fullName>
    </recommendedName>
</protein>
<evidence type="ECO:0000256" key="4">
    <source>
        <dbReference type="ARBA" id="ARBA00022475"/>
    </source>
</evidence>
<reference evidence="10" key="1">
    <citation type="submission" date="2019-10" db="EMBL/GenBank/DDBJ databases">
        <authorList>
            <person name="Zhang R."/>
            <person name="Pan Y."/>
            <person name="Wang J."/>
            <person name="Ma R."/>
            <person name="Yu S."/>
        </authorList>
    </citation>
    <scope>NUCLEOTIDE SEQUENCE</scope>
    <source>
        <strain evidence="10">LA-IB0</strain>
        <tissue evidence="10">Leaf</tissue>
    </source>
</reference>
<sequence>MWKCWAVSAGTESQKMIQELFGSPGKKSGLILRIGQCVFAAASIGVMASASGFSATTAFCYLIASMGLQVLWSFGLVCLDIHALRFNKDLHNHIIVSLFVVGDWLSPTGIKPRNAGGIMVQSIMYFVLEFDMVCHALCSF</sequence>
<dbReference type="EMBL" id="WHWC01000006">
    <property type="protein sequence ID" value="KAG8380750.1"/>
    <property type="molecule type" value="Genomic_DNA"/>
</dbReference>
<evidence type="ECO:0000256" key="3">
    <source>
        <dbReference type="ARBA" id="ARBA00011489"/>
    </source>
</evidence>
<dbReference type="AlphaFoldDB" id="A0AAV6XHB5"/>
<evidence type="ECO:0000256" key="7">
    <source>
        <dbReference type="ARBA" id="ARBA00023136"/>
    </source>
</evidence>
<comment type="subunit">
    <text evidence="3 8">Homodimer and heterodimers.</text>
</comment>
<keyword evidence="11" id="KW-1185">Reference proteome</keyword>
<feature type="domain" description="Casparian strip membrane protein" evidence="9">
    <location>
        <begin position="23"/>
        <end position="105"/>
    </location>
</feature>
<comment type="caution">
    <text evidence="8">Lacks conserved residue(s) required for the propagation of feature annotation.</text>
</comment>
<evidence type="ECO:0000256" key="2">
    <source>
        <dbReference type="ARBA" id="ARBA00007651"/>
    </source>
</evidence>
<evidence type="ECO:0000256" key="1">
    <source>
        <dbReference type="ARBA" id="ARBA00004651"/>
    </source>
</evidence>
<gene>
    <name evidence="10" type="ORF">BUALT_Bualt06G0048500</name>
</gene>
<dbReference type="PANTHER" id="PTHR32021:SF24">
    <property type="entry name" value="CASP-LIKE PROTEIN"/>
    <property type="match status" value="1"/>
</dbReference>
<evidence type="ECO:0000259" key="9">
    <source>
        <dbReference type="Pfam" id="PF04535"/>
    </source>
</evidence>